<organism evidence="2">
    <name type="scientific">marine sediment metagenome</name>
    <dbReference type="NCBI Taxonomy" id="412755"/>
    <lineage>
        <taxon>unclassified sequences</taxon>
        <taxon>metagenomes</taxon>
        <taxon>ecological metagenomes</taxon>
    </lineage>
</organism>
<name>X0V3M2_9ZZZZ</name>
<dbReference type="Pfam" id="PF13580">
    <property type="entry name" value="SIS_2"/>
    <property type="match status" value="1"/>
</dbReference>
<dbReference type="GO" id="GO:0097367">
    <property type="term" value="F:carbohydrate derivative binding"/>
    <property type="evidence" value="ECO:0007669"/>
    <property type="project" value="InterPro"/>
</dbReference>
<accession>X0V3M2</accession>
<dbReference type="GO" id="GO:1901135">
    <property type="term" value="P:carbohydrate derivative metabolic process"/>
    <property type="evidence" value="ECO:0007669"/>
    <property type="project" value="InterPro"/>
</dbReference>
<evidence type="ECO:0000313" key="2">
    <source>
        <dbReference type="EMBL" id="GAG12744.1"/>
    </source>
</evidence>
<dbReference type="InterPro" id="IPR046348">
    <property type="entry name" value="SIS_dom_sf"/>
</dbReference>
<dbReference type="InterPro" id="IPR035461">
    <property type="entry name" value="GmhA/DiaA"/>
</dbReference>
<sequence>MRIAAENYYSNLVSLINSVRVTDKEGNILNFNEGIEMVGNLIIPRIDSGHKLIFIGNGASAAISSHMATDFWKNGGMRAIAFNDSSLLTCISNDYGYEHVFEKPIEMFASMGDLLIAISSSGKSENILCGVQAARLKECKVITLSGFNNDNPLCAMGDLNFYVPSHSYGPVEIIHHSICHCILDVIISHGHTQTNTIED</sequence>
<dbReference type="PANTHER" id="PTHR30390:SF7">
    <property type="entry name" value="PHOSPHOHEPTOSE ISOMERASE"/>
    <property type="match status" value="1"/>
</dbReference>
<dbReference type="Gene3D" id="3.40.50.10490">
    <property type="entry name" value="Glucose-6-phosphate isomerase like protein, domain 1"/>
    <property type="match status" value="1"/>
</dbReference>
<proteinExistence type="predicted"/>
<dbReference type="AlphaFoldDB" id="X0V3M2"/>
<dbReference type="InterPro" id="IPR001347">
    <property type="entry name" value="SIS_dom"/>
</dbReference>
<comment type="caution">
    <text evidence="2">The sequence shown here is derived from an EMBL/GenBank/DDBJ whole genome shotgun (WGS) entry which is preliminary data.</text>
</comment>
<dbReference type="InterPro" id="IPR050099">
    <property type="entry name" value="SIS_GmhA/DiaA_subfam"/>
</dbReference>
<protein>
    <recommendedName>
        <fullName evidence="1">SIS domain-containing protein</fullName>
    </recommendedName>
</protein>
<gene>
    <name evidence="2" type="ORF">S01H1_37519</name>
</gene>
<dbReference type="PANTHER" id="PTHR30390">
    <property type="entry name" value="SEDOHEPTULOSE 7-PHOSPHATE ISOMERASE / DNAA INITIATOR-ASSOCIATING FACTOR FOR REPLICATION INITIATION"/>
    <property type="match status" value="1"/>
</dbReference>
<dbReference type="PROSITE" id="PS51464">
    <property type="entry name" value="SIS"/>
    <property type="match status" value="1"/>
</dbReference>
<evidence type="ECO:0000259" key="1">
    <source>
        <dbReference type="PROSITE" id="PS51464"/>
    </source>
</evidence>
<dbReference type="SUPFAM" id="SSF53697">
    <property type="entry name" value="SIS domain"/>
    <property type="match status" value="1"/>
</dbReference>
<dbReference type="CDD" id="cd05006">
    <property type="entry name" value="SIS_GmhA"/>
    <property type="match status" value="1"/>
</dbReference>
<reference evidence="2" key="1">
    <citation type="journal article" date="2014" name="Front. Microbiol.">
        <title>High frequency of phylogenetically diverse reductive dehalogenase-homologous genes in deep subseafloor sedimentary metagenomes.</title>
        <authorList>
            <person name="Kawai M."/>
            <person name="Futagami T."/>
            <person name="Toyoda A."/>
            <person name="Takaki Y."/>
            <person name="Nishi S."/>
            <person name="Hori S."/>
            <person name="Arai W."/>
            <person name="Tsubouchi T."/>
            <person name="Morono Y."/>
            <person name="Uchiyama I."/>
            <person name="Ito T."/>
            <person name="Fujiyama A."/>
            <person name="Inagaki F."/>
            <person name="Takami H."/>
        </authorList>
    </citation>
    <scope>NUCLEOTIDE SEQUENCE</scope>
    <source>
        <strain evidence="2">Expedition CK06-06</strain>
    </source>
</reference>
<dbReference type="EMBL" id="BARS01023573">
    <property type="protein sequence ID" value="GAG12744.1"/>
    <property type="molecule type" value="Genomic_DNA"/>
</dbReference>
<feature type="domain" description="SIS" evidence="1">
    <location>
        <begin position="42"/>
        <end position="196"/>
    </location>
</feature>